<proteinExistence type="predicted"/>
<organism evidence="2 4">
    <name type="scientific">Prochlorococcus marinus (strain MIT 9515)</name>
    <dbReference type="NCBI Taxonomy" id="167542"/>
    <lineage>
        <taxon>Bacteria</taxon>
        <taxon>Bacillati</taxon>
        <taxon>Cyanobacteriota</taxon>
        <taxon>Cyanophyceae</taxon>
        <taxon>Synechococcales</taxon>
        <taxon>Prochlorococcaceae</taxon>
        <taxon>Prochlorococcus</taxon>
    </lineage>
</organism>
<evidence type="ECO:0000313" key="2">
    <source>
        <dbReference type="EMBL" id="ABM72096.1"/>
    </source>
</evidence>
<protein>
    <submittedName>
        <fullName evidence="2">Possible high light inducible protein</fullName>
    </submittedName>
</protein>
<dbReference type="Gene3D" id="1.10.3460.10">
    <property type="entry name" value="Chlorophyll a/b binding protein domain"/>
    <property type="match status" value="1"/>
</dbReference>
<feature type="transmembrane region" description="Helical" evidence="1">
    <location>
        <begin position="20"/>
        <end position="38"/>
    </location>
</feature>
<dbReference type="Proteomes" id="UP000001589">
    <property type="component" value="Chromosome"/>
</dbReference>
<evidence type="ECO:0000313" key="3">
    <source>
        <dbReference type="EMBL" id="ABM72953.1"/>
    </source>
</evidence>
<dbReference type="EMBL" id="CP000552">
    <property type="protein sequence ID" value="ABM72096.1"/>
    <property type="molecule type" value="Genomic_DNA"/>
</dbReference>
<dbReference type="OrthoDB" id="541724at2"/>
<dbReference type="KEGG" id="pmc:P9515_17461"/>
<dbReference type="SUPFAM" id="SSF103511">
    <property type="entry name" value="Chlorophyll a-b binding protein"/>
    <property type="match status" value="1"/>
</dbReference>
<reference evidence="2 4" key="2">
    <citation type="journal article" date="2007" name="PLoS Genet.">
        <title>Patterns and implications of gene gain and loss in the evolution of Prochlorococcus.</title>
        <authorList>
            <person name="Kettler G.C."/>
            <person name="Martiny A.C."/>
            <person name="Huang K."/>
            <person name="Zucker J."/>
            <person name="Coleman M.L."/>
            <person name="Rodrigue S."/>
            <person name="Chen F."/>
            <person name="Lapidus A."/>
            <person name="Ferriera S."/>
            <person name="Johnson J."/>
            <person name="Steglich C."/>
            <person name="Church G.M."/>
            <person name="Richardson P."/>
            <person name="Chisholm S.W."/>
        </authorList>
    </citation>
    <scope>NUCLEOTIDE SEQUENCE [LARGE SCALE GENOMIC DNA]</scope>
    <source>
        <strain evidence="2 4">MIT 9515</strain>
    </source>
</reference>
<keyword evidence="1" id="KW-1133">Transmembrane helix</keyword>
<keyword evidence="1" id="KW-0472">Membrane</keyword>
<evidence type="ECO:0000256" key="1">
    <source>
        <dbReference type="SAM" id="Phobius"/>
    </source>
</evidence>
<name>A2BWD5_PROM5</name>
<dbReference type="Pfam" id="PF00504">
    <property type="entry name" value="Chloroa_b-bind"/>
    <property type="match status" value="1"/>
</dbReference>
<gene>
    <name evidence="2" type="ordered locus">P9515_08891</name>
    <name evidence="3" type="ordered locus">P9515_17461</name>
</gene>
<evidence type="ECO:0000313" key="4">
    <source>
        <dbReference type="Proteomes" id="UP000001589"/>
    </source>
</evidence>
<sequence>MEKTTTNYWQNAERTNGRMAMMGFLALVVNYGLFGWIIPGIF</sequence>
<reference evidence="2" key="1">
    <citation type="submission" date="2006-11" db="EMBL/GenBank/DDBJ databases">
        <authorList>
            <person name="Chisholm S."/>
            <person name="Huang K."/>
            <person name="Martiny A."/>
            <person name="Kettler G."/>
            <person name="Coleman M."/>
            <person name="Keller K."/>
            <person name="Arkin A."/>
            <person name="Coe A."/>
            <person name="Rodrigue S."/>
            <person name="Ferriera S."/>
            <person name="Johnson J."/>
            <person name="Kravitz S."/>
            <person name="Beeson K."/>
            <person name="Sutton G."/>
            <person name="Rogers Y.-H."/>
            <person name="Friedman R."/>
            <person name="Frazier M."/>
            <person name="Venter J.C."/>
        </authorList>
    </citation>
    <scope>NUCLEOTIDE SEQUENCE</scope>
    <source>
        <strain evidence="2">MIT 9515</strain>
    </source>
</reference>
<keyword evidence="1" id="KW-0812">Transmembrane</keyword>
<dbReference type="KEGG" id="pmc:P9515_08891"/>
<accession>A2BWD5</accession>
<dbReference type="HOGENOM" id="CLU_171075_7_1_3"/>
<dbReference type="InterPro" id="IPR022796">
    <property type="entry name" value="Chloroa_b-bind"/>
</dbReference>
<dbReference type="AlphaFoldDB" id="A2BWD5"/>
<dbReference type="STRING" id="167542.P9515_08891"/>
<dbReference type="EMBL" id="CP000552">
    <property type="protein sequence ID" value="ABM72953.1"/>
    <property type="molecule type" value="Genomic_DNA"/>
</dbReference>